<evidence type="ECO:0000256" key="2">
    <source>
        <dbReference type="ARBA" id="ARBA00023204"/>
    </source>
</evidence>
<dbReference type="SUPFAM" id="SSF75712">
    <property type="entry name" value="Rad50 coiled-coil Zn hook"/>
    <property type="match status" value="1"/>
</dbReference>
<dbReference type="Gene3D" id="3.40.50.300">
    <property type="entry name" value="P-loop containing nucleotide triphosphate hydrolases"/>
    <property type="match status" value="1"/>
</dbReference>
<sequence>MIRRLTHVKDFRCFQGWRSESGAIDFQRLNLIYAPNGTGKSTLAALLTGVPQDPQWRHGMKITVERSDGTHATIGSAGDPFWDDVRVFSAEYVRANIRFDVEDGDGAPALMYLGERSIERQERHEAAEKRIRELTSELDDVRGQHTREIRLRDRLGTDKARDVGTALAGAAPGFNRGFDRRKVWAALKGGLIPLDELAATETEDRHLIDGAPREKLTPLGIGPISAATLRTGVVEVLARTATSNMIAELRDNRAWADWVQHGVELHRDRAECLLCGSEMTPERLVRLDEHFDEGYTRLQQAISTLQEEVSVLQAQAQAMSQRIPAAQLLHTDLRQRYERETKHFEKNREDFLLCLESQVQALESKKAAPFSAQRPPEAVGTPTLEPVGLDEVIAEHNRRTDTFLADRAAAAAREFHRMLHPIAAQKREHDSTIEELDERVRGMEAELERCRAVLRETHQEELDPYHFLQRLNDDISSLLGHRELVFDYRDQRYQVLRAGEPARNLSEGEKTAIALLYFLQSLEEQGRALKNTVVVVDDPVSSLDERLMFGVYSELQTRLDPGVHCRQLIVLTHSYEFLRHWAKDLKRGKTPEKRRENATLHWMKSVEQDRVGATAARRPVLVSDDLEGPQAKILESEYFHLFRRAALGLLEARTGKSIDADIRIATSVPNDARKLLEQFLGFKFPMQAPNFTNLAEKLSADSQRRTRLVRFLHGKSHNRPGGGFRPVANAEATTVITDVFALMHEADPEHYVQMCRALGLADECDRLRGL</sequence>
<feature type="coiled-coil region" evidence="4">
    <location>
        <begin position="117"/>
        <end position="144"/>
    </location>
</feature>
<proteinExistence type="predicted"/>
<evidence type="ECO:0000256" key="4">
    <source>
        <dbReference type="SAM" id="Coils"/>
    </source>
</evidence>
<feature type="coiled-coil region" evidence="4">
    <location>
        <begin position="295"/>
        <end position="322"/>
    </location>
</feature>
<dbReference type="PANTHER" id="PTHR32182">
    <property type="entry name" value="DNA REPLICATION AND REPAIR PROTEIN RECF"/>
    <property type="match status" value="1"/>
</dbReference>
<keyword evidence="2" id="KW-0234">DNA repair</keyword>
<dbReference type="GO" id="GO:0009432">
    <property type="term" value="P:SOS response"/>
    <property type="evidence" value="ECO:0007669"/>
    <property type="project" value="UniProtKB-KW"/>
</dbReference>
<dbReference type="GO" id="GO:0000731">
    <property type="term" value="P:DNA synthesis involved in DNA repair"/>
    <property type="evidence" value="ECO:0007669"/>
    <property type="project" value="TreeGrafter"/>
</dbReference>
<dbReference type="InterPro" id="IPR026866">
    <property type="entry name" value="CR006_AAA"/>
</dbReference>
<protein>
    <submittedName>
        <fullName evidence="6">Wobble nucleotide-excising tRNase</fullName>
    </submittedName>
</protein>
<organism evidence="6 7">
    <name type="scientific">Spinactinospora alkalitolerans</name>
    <dbReference type="NCBI Taxonomy" id="687207"/>
    <lineage>
        <taxon>Bacteria</taxon>
        <taxon>Bacillati</taxon>
        <taxon>Actinomycetota</taxon>
        <taxon>Actinomycetes</taxon>
        <taxon>Streptosporangiales</taxon>
        <taxon>Nocardiopsidaceae</taxon>
        <taxon>Spinactinospora</taxon>
    </lineage>
</organism>
<gene>
    <name evidence="6" type="ORF">HDA32_002306</name>
</gene>
<feature type="domain" description="Protein CR006 P-loop" evidence="5">
    <location>
        <begin position="11"/>
        <end position="740"/>
    </location>
</feature>
<keyword evidence="4" id="KW-0175">Coiled coil</keyword>
<dbReference type="RefSeq" id="WP_179643179.1">
    <property type="nucleotide sequence ID" value="NZ_BAAAYY010000009.1"/>
</dbReference>
<feature type="coiled-coil region" evidence="4">
    <location>
        <begin position="426"/>
        <end position="460"/>
    </location>
</feature>
<dbReference type="AlphaFoldDB" id="A0A852TS25"/>
<keyword evidence="1" id="KW-0227">DNA damage</keyword>
<dbReference type="Pfam" id="PF13166">
    <property type="entry name" value="AAA_13"/>
    <property type="match status" value="1"/>
</dbReference>
<evidence type="ECO:0000256" key="3">
    <source>
        <dbReference type="ARBA" id="ARBA00023236"/>
    </source>
</evidence>
<dbReference type="EMBL" id="JACCCC010000001">
    <property type="protein sequence ID" value="NYE47186.1"/>
    <property type="molecule type" value="Genomic_DNA"/>
</dbReference>
<accession>A0A852TS25</accession>
<evidence type="ECO:0000313" key="6">
    <source>
        <dbReference type="EMBL" id="NYE47186.1"/>
    </source>
</evidence>
<evidence type="ECO:0000256" key="1">
    <source>
        <dbReference type="ARBA" id="ARBA00022763"/>
    </source>
</evidence>
<keyword evidence="7" id="KW-1185">Reference proteome</keyword>
<dbReference type="SUPFAM" id="SSF52540">
    <property type="entry name" value="P-loop containing nucleoside triphosphate hydrolases"/>
    <property type="match status" value="1"/>
</dbReference>
<dbReference type="Proteomes" id="UP000589036">
    <property type="component" value="Unassembled WGS sequence"/>
</dbReference>
<evidence type="ECO:0000313" key="7">
    <source>
        <dbReference type="Proteomes" id="UP000589036"/>
    </source>
</evidence>
<dbReference type="PANTHER" id="PTHR32182:SF0">
    <property type="entry name" value="DNA REPLICATION AND REPAIR PROTEIN RECF"/>
    <property type="match status" value="1"/>
</dbReference>
<reference evidence="6 7" key="1">
    <citation type="submission" date="2020-07" db="EMBL/GenBank/DDBJ databases">
        <title>Sequencing the genomes of 1000 actinobacteria strains.</title>
        <authorList>
            <person name="Klenk H.-P."/>
        </authorList>
    </citation>
    <scope>NUCLEOTIDE SEQUENCE [LARGE SCALE GENOMIC DNA]</scope>
    <source>
        <strain evidence="6 7">CXB654</strain>
    </source>
</reference>
<evidence type="ECO:0000259" key="5">
    <source>
        <dbReference type="Pfam" id="PF13166"/>
    </source>
</evidence>
<name>A0A852TS25_9ACTN</name>
<dbReference type="GO" id="GO:0006302">
    <property type="term" value="P:double-strand break repair"/>
    <property type="evidence" value="ECO:0007669"/>
    <property type="project" value="TreeGrafter"/>
</dbReference>
<dbReference type="InterPro" id="IPR027417">
    <property type="entry name" value="P-loop_NTPase"/>
</dbReference>
<keyword evidence="3" id="KW-0742">SOS response</keyword>
<comment type="caution">
    <text evidence="6">The sequence shown here is derived from an EMBL/GenBank/DDBJ whole genome shotgun (WGS) entry which is preliminary data.</text>
</comment>